<organism evidence="2 3">
    <name type="scientific">Mycolicibacterium boenickei</name>
    <dbReference type="NCBI Taxonomy" id="146017"/>
    <lineage>
        <taxon>Bacteria</taxon>
        <taxon>Bacillati</taxon>
        <taxon>Actinomycetota</taxon>
        <taxon>Actinomycetes</taxon>
        <taxon>Mycobacteriales</taxon>
        <taxon>Mycobacteriaceae</taxon>
        <taxon>Mycolicibacterium</taxon>
    </lineage>
</organism>
<gene>
    <name evidence="2" type="ORF">MBOE_44830</name>
</gene>
<evidence type="ECO:0000313" key="3">
    <source>
        <dbReference type="Proteomes" id="UP000466683"/>
    </source>
</evidence>
<dbReference type="Proteomes" id="UP000466683">
    <property type="component" value="Chromosome"/>
</dbReference>
<evidence type="ECO:0000313" key="2">
    <source>
        <dbReference type="EMBL" id="BBX92834.1"/>
    </source>
</evidence>
<dbReference type="Gene3D" id="3.30.559.10">
    <property type="entry name" value="Chloramphenicol acetyltransferase-like domain"/>
    <property type="match status" value="1"/>
</dbReference>
<dbReference type="EMBL" id="AP022579">
    <property type="protein sequence ID" value="BBX92834.1"/>
    <property type="molecule type" value="Genomic_DNA"/>
</dbReference>
<reference evidence="2 3" key="1">
    <citation type="journal article" date="2019" name="Emerg. Microbes Infect.">
        <title>Comprehensive subspecies identification of 175 nontuberculous mycobacteria species based on 7547 genomic profiles.</title>
        <authorList>
            <person name="Matsumoto Y."/>
            <person name="Kinjo T."/>
            <person name="Motooka D."/>
            <person name="Nabeya D."/>
            <person name="Jung N."/>
            <person name="Uechi K."/>
            <person name="Horii T."/>
            <person name="Iida T."/>
            <person name="Fujita J."/>
            <person name="Nakamura S."/>
        </authorList>
    </citation>
    <scope>NUCLEOTIDE SEQUENCE [LARGE SCALE GENOMIC DNA]</scope>
    <source>
        <strain evidence="2 3">JCM 15653</strain>
    </source>
</reference>
<dbReference type="InterPro" id="IPR023213">
    <property type="entry name" value="CAT-like_dom_sf"/>
</dbReference>
<dbReference type="RefSeq" id="WP_234815797.1">
    <property type="nucleotide sequence ID" value="NZ_AP022579.1"/>
</dbReference>
<sequence length="470" mass="50511">MAVLDGSQGANVGSAASDSAAHPDNRLSYTDQAMFLALRATGEESLAQLVWVYERPVDLDAVRKLHENLGFGLFGRRIETSPLPFGRHRWVAATGPAAPLDIEQSARPRTELTEWADERAGLPIDPETGPGWRLGVLPMTDGSTAISLEISHCLTDGMGAVLTITDAMKGIRRDLGYPLPRSRARSHALKTDGREAIHSLPEVARTVAKTVRLAYERRHDIARSAPPPAVSYDGDPDAEVLVPAISVFVDLADWDERAQALQGNSHSLLAGFAARLGARLGRQRIEDGAVSLLIPIADRTDDDTRANAVSLDSIAVDPVPVTKDLTAARAVIRAGFKKRRDEPDESLELLPLIPFVPKIAVRRGADVLFGFSDLPVSCTNLGDLDPALGRPDGTDCDYLMLRGVNGRIPRKLLEQRRGLLTVASGRLGGQISITVVGYEPGAANTKQSLLEHVTHVLGEFGLTSVRQAGG</sequence>
<feature type="compositionally biased region" description="Polar residues" evidence="1">
    <location>
        <begin position="8"/>
        <end position="17"/>
    </location>
</feature>
<evidence type="ECO:0008006" key="4">
    <source>
        <dbReference type="Google" id="ProtNLM"/>
    </source>
</evidence>
<accession>A0ABN5ZIY9</accession>
<evidence type="ECO:0000256" key="1">
    <source>
        <dbReference type="SAM" id="MobiDB-lite"/>
    </source>
</evidence>
<dbReference type="SUPFAM" id="SSF52777">
    <property type="entry name" value="CoA-dependent acyltransferases"/>
    <property type="match status" value="1"/>
</dbReference>
<proteinExistence type="predicted"/>
<keyword evidence="3" id="KW-1185">Reference proteome</keyword>
<protein>
    <recommendedName>
        <fullName evidence="4">Diacylglycerol O-acyltransferase</fullName>
    </recommendedName>
</protein>
<name>A0ABN5ZIY9_9MYCO</name>
<feature type="region of interest" description="Disordered" evidence="1">
    <location>
        <begin position="1"/>
        <end position="23"/>
    </location>
</feature>